<comment type="caution">
    <text evidence="6">The sequence shown here is derived from an EMBL/GenBank/DDBJ whole genome shotgun (WGS) entry which is preliminary data.</text>
</comment>
<accession>A0A9P4KCN4</accession>
<evidence type="ECO:0000313" key="6">
    <source>
        <dbReference type="EMBL" id="KAF2266251.1"/>
    </source>
</evidence>
<proteinExistence type="predicted"/>
<dbReference type="InterPro" id="IPR036188">
    <property type="entry name" value="FAD/NAD-bd_sf"/>
</dbReference>
<dbReference type="OrthoDB" id="66881at2759"/>
<dbReference type="PANTHER" id="PTHR23023">
    <property type="entry name" value="DIMETHYLANILINE MONOOXYGENASE"/>
    <property type="match status" value="1"/>
</dbReference>
<evidence type="ECO:0000313" key="7">
    <source>
        <dbReference type="Proteomes" id="UP000800093"/>
    </source>
</evidence>
<dbReference type="Proteomes" id="UP000800093">
    <property type="component" value="Unassembled WGS sequence"/>
</dbReference>
<dbReference type="PRINTS" id="PR00368">
    <property type="entry name" value="FADPNR"/>
</dbReference>
<dbReference type="Pfam" id="PF19834">
    <property type="entry name" value="DUF6314"/>
    <property type="match status" value="1"/>
</dbReference>
<evidence type="ECO:0000259" key="5">
    <source>
        <dbReference type="Pfam" id="PF19834"/>
    </source>
</evidence>
<evidence type="ECO:0000256" key="3">
    <source>
        <dbReference type="ARBA" id="ARBA00023002"/>
    </source>
</evidence>
<name>A0A9P4KCN4_9PLEO</name>
<organism evidence="6 7">
    <name type="scientific">Lojkania enalia</name>
    <dbReference type="NCBI Taxonomy" id="147567"/>
    <lineage>
        <taxon>Eukaryota</taxon>
        <taxon>Fungi</taxon>
        <taxon>Dikarya</taxon>
        <taxon>Ascomycota</taxon>
        <taxon>Pezizomycotina</taxon>
        <taxon>Dothideomycetes</taxon>
        <taxon>Pleosporomycetidae</taxon>
        <taxon>Pleosporales</taxon>
        <taxon>Pleosporales incertae sedis</taxon>
        <taxon>Lojkania</taxon>
    </lineage>
</organism>
<dbReference type="Gene3D" id="3.50.50.60">
    <property type="entry name" value="FAD/NAD(P)-binding domain"/>
    <property type="match status" value="1"/>
</dbReference>
<keyword evidence="1" id="KW-0285">Flavoprotein</keyword>
<evidence type="ECO:0008006" key="8">
    <source>
        <dbReference type="Google" id="ProtNLM"/>
    </source>
</evidence>
<sequence length="756" mass="85715">MAQGLSMRSVLIVGAGPAGLVAAKTLLRGPSKQRFKVTVFESADKVGGMWRAKLGEEGDKCSPDMRTNLSRFTVAFSDLPWQHVHLRSDQDTQSDNETPPMFPKAYQVGQYLESYAKRFIPEDAIVLNRAVTKTELVDSGPGRLRKWRVTSVDKTKNLLEEQHDTFDLLIVASGFFAQPYSQYDNESVSSPQLQHSSKFCNVDSLMRTSGNIAVIGGGISGSEAAATAAAQIYNARYSPIAIGQERPQWKDSTIYHVFNRPFYCLPRYLPQNPYDPSIQDFNLAPNFFPLDLVLYNLSRRGQGSISAANGLVPPDKAKKSHEFLRLELGGDQRDLCQFQLAYKPDQTIWPSFTGISDTYSEFVREGIIKPVRGRAKRINRSGSSEDYLEVYVEAEDPWKLSDEPMKMDNVTAIIGATGYKTNLDYLSKNVLEQLDYDSESFRIPILLSHGSVFHPNVPEIAFVGFYEGPYWGAMEMQANLVGYTWSRMSEEEPAARWPPVEEIQKDLRLAMKNHENNVPQFWMGDYVGFMEEWARQLGIPRNDETFGGQTGPIFSARYMGSAADAENDMLQETLQEVYNLLSDSEKKGRFVPAATFSAMQGVWNVLRKIDSRNAAAPGGRFKGKAHFYPRTPTEPSFSAEYLYIEEGTFIMDNGLSIPAARRYVYRYDEVRDRISAWFVKDDQVTVERIFNELEFEKPENKSQGWLAKGNHWCDPDTYRSSCEFRFRGASLKTFGITYEVIGPNKDYTMESWYTRP</sequence>
<dbReference type="SUPFAM" id="SSF51905">
    <property type="entry name" value="FAD/NAD(P)-binding domain"/>
    <property type="match status" value="1"/>
</dbReference>
<dbReference type="InterPro" id="IPR050346">
    <property type="entry name" value="FMO-like"/>
</dbReference>
<gene>
    <name evidence="6" type="ORF">CC78DRAFT_615067</name>
</gene>
<keyword evidence="2" id="KW-0274">FAD</keyword>
<evidence type="ECO:0000256" key="2">
    <source>
        <dbReference type="ARBA" id="ARBA00022827"/>
    </source>
</evidence>
<dbReference type="InterPro" id="IPR023753">
    <property type="entry name" value="FAD/NAD-binding_dom"/>
</dbReference>
<keyword evidence="7" id="KW-1185">Reference proteome</keyword>
<evidence type="ECO:0000259" key="4">
    <source>
        <dbReference type="Pfam" id="PF07992"/>
    </source>
</evidence>
<dbReference type="Pfam" id="PF07992">
    <property type="entry name" value="Pyr_redox_2"/>
    <property type="match status" value="1"/>
</dbReference>
<dbReference type="AlphaFoldDB" id="A0A9P4KCN4"/>
<feature type="domain" description="DUF6314" evidence="5">
    <location>
        <begin position="599"/>
        <end position="755"/>
    </location>
</feature>
<evidence type="ECO:0000256" key="1">
    <source>
        <dbReference type="ARBA" id="ARBA00022630"/>
    </source>
</evidence>
<protein>
    <recommendedName>
        <fullName evidence="8">FAD/NAD(P)-binding domain-containing protein</fullName>
    </recommendedName>
</protein>
<dbReference type="InterPro" id="IPR045632">
    <property type="entry name" value="DUF6314"/>
</dbReference>
<feature type="domain" description="FAD/NAD(P)-binding" evidence="4">
    <location>
        <begin position="9"/>
        <end position="230"/>
    </location>
</feature>
<keyword evidence="3" id="KW-0560">Oxidoreductase</keyword>
<dbReference type="EMBL" id="ML986599">
    <property type="protein sequence ID" value="KAF2266251.1"/>
    <property type="molecule type" value="Genomic_DNA"/>
</dbReference>
<reference evidence="7" key="1">
    <citation type="journal article" date="2020" name="Stud. Mycol.">
        <title>101 Dothideomycetes genomes: A test case for predicting lifestyles and emergence of pathogens.</title>
        <authorList>
            <person name="Haridas S."/>
            <person name="Albert R."/>
            <person name="Binder M."/>
            <person name="Bloem J."/>
            <person name="LaButti K."/>
            <person name="Salamov A."/>
            <person name="Andreopoulos B."/>
            <person name="Baker S."/>
            <person name="Barry K."/>
            <person name="Bills G."/>
            <person name="Bluhm B."/>
            <person name="Cannon C."/>
            <person name="Castanera R."/>
            <person name="Culley D."/>
            <person name="Daum C."/>
            <person name="Ezra D."/>
            <person name="Gonzalez J."/>
            <person name="Henrissat B."/>
            <person name="Kuo A."/>
            <person name="Liang C."/>
            <person name="Lipzen A."/>
            <person name="Lutzoni F."/>
            <person name="Magnuson J."/>
            <person name="Mondo S."/>
            <person name="Nolan M."/>
            <person name="Ohm R."/>
            <person name="Pangilinan J."/>
            <person name="Park H.-J."/>
            <person name="Ramirez L."/>
            <person name="Alfaro M."/>
            <person name="Sun H."/>
            <person name="Tritt A."/>
            <person name="Yoshinaga Y."/>
            <person name="Zwiers L.-H."/>
            <person name="Turgeon B."/>
            <person name="Goodwin S."/>
            <person name="Spatafora J."/>
            <person name="Crous P."/>
            <person name="Grigoriev I."/>
        </authorList>
    </citation>
    <scope>NUCLEOTIDE SEQUENCE [LARGE SCALE GENOMIC DNA]</scope>
    <source>
        <strain evidence="7">CBS 304.66</strain>
    </source>
</reference>
<dbReference type="GO" id="GO:0016491">
    <property type="term" value="F:oxidoreductase activity"/>
    <property type="evidence" value="ECO:0007669"/>
    <property type="project" value="UniProtKB-KW"/>
</dbReference>